<dbReference type="EMBL" id="JACHFH010000005">
    <property type="protein sequence ID" value="MBB5335488.1"/>
    <property type="molecule type" value="Genomic_DNA"/>
</dbReference>
<evidence type="ECO:0000256" key="4">
    <source>
        <dbReference type="ARBA" id="ARBA00022759"/>
    </source>
</evidence>
<feature type="domain" description="CRISPR type III-associated protein" evidence="9">
    <location>
        <begin position="18"/>
        <end position="203"/>
    </location>
</feature>
<dbReference type="GO" id="GO:0003723">
    <property type="term" value="F:RNA binding"/>
    <property type="evidence" value="ECO:0007669"/>
    <property type="project" value="UniProtKB-KW"/>
</dbReference>
<dbReference type="GO" id="GO:0016787">
    <property type="term" value="F:hydrolase activity"/>
    <property type="evidence" value="ECO:0007669"/>
    <property type="project" value="UniProtKB-KW"/>
</dbReference>
<evidence type="ECO:0000256" key="2">
    <source>
        <dbReference type="ARBA" id="ARBA00022150"/>
    </source>
</evidence>
<dbReference type="GO" id="GO:0051607">
    <property type="term" value="P:defense response to virus"/>
    <property type="evidence" value="ECO:0007669"/>
    <property type="project" value="UniProtKB-KW"/>
</dbReference>
<evidence type="ECO:0000313" key="11">
    <source>
        <dbReference type="Proteomes" id="UP000559117"/>
    </source>
</evidence>
<dbReference type="NCBIfam" id="TIGR02582">
    <property type="entry name" value="cas7_TM1809"/>
    <property type="match status" value="1"/>
</dbReference>
<keyword evidence="5" id="KW-0378">Hydrolase</keyword>
<proteinExistence type="inferred from homology"/>
<name>A0A840ULA3_9FIRM</name>
<keyword evidence="7" id="KW-0051">Antiviral defense</keyword>
<reference evidence="10 11" key="1">
    <citation type="submission" date="2020-08" db="EMBL/GenBank/DDBJ databases">
        <title>Genomic Encyclopedia of Type Strains, Phase IV (KMG-IV): sequencing the most valuable type-strain genomes for metagenomic binning, comparative biology and taxonomic classification.</title>
        <authorList>
            <person name="Goeker M."/>
        </authorList>
    </citation>
    <scope>NUCLEOTIDE SEQUENCE [LARGE SCALE GENOMIC DNA]</scope>
    <source>
        <strain evidence="10 11">DSM 24661</strain>
    </source>
</reference>
<dbReference type="PANTHER" id="PTHR35579:SF3">
    <property type="entry name" value="CRISPR SYSTEM CMS ENDORIBONUCLEASE CSM3"/>
    <property type="match status" value="1"/>
</dbReference>
<organism evidence="10 11">
    <name type="scientific">Pectinatus brassicae</name>
    <dbReference type="NCBI Taxonomy" id="862415"/>
    <lineage>
        <taxon>Bacteria</taxon>
        <taxon>Bacillati</taxon>
        <taxon>Bacillota</taxon>
        <taxon>Negativicutes</taxon>
        <taxon>Selenomonadales</taxon>
        <taxon>Selenomonadaceae</taxon>
        <taxon>Pectinatus</taxon>
    </lineage>
</organism>
<sequence>MEQNNIRTLQAKVCISGELKILTGMHIGGGGNTSAIGAVDSPIIRDSLTKCPVIPGSSIKGKMRTLLAKLYDKRGIGVLGRPDEDDDVVKRLFGSSEPIQPARLQFFDLSMQKESKESIEKMDTDLYLTEVKFENTINRLTAQANPRQIERVPAGAVFSFKLIYNLENMAEYEEDIKGLQQAILLLEDDYIGGHGSRGYGRIEINNLQVDIPIKRDDVSIGKEKIAAILKGGK</sequence>
<keyword evidence="4" id="KW-0255">Endonuclease</keyword>
<dbReference type="InterPro" id="IPR005537">
    <property type="entry name" value="RAMP_III_fam"/>
</dbReference>
<evidence type="ECO:0000256" key="8">
    <source>
        <dbReference type="ARBA" id="ARBA00033183"/>
    </source>
</evidence>
<accession>A0A840ULA3</accession>
<dbReference type="Proteomes" id="UP000559117">
    <property type="component" value="Unassembled WGS sequence"/>
</dbReference>
<evidence type="ECO:0000313" key="10">
    <source>
        <dbReference type="EMBL" id="MBB5335488.1"/>
    </source>
</evidence>
<keyword evidence="3" id="KW-0540">Nuclease</keyword>
<dbReference type="PANTHER" id="PTHR35579">
    <property type="entry name" value="CRISPR SYSTEM CMS ENDORIBONUCLEASE CSM3"/>
    <property type="match status" value="1"/>
</dbReference>
<protein>
    <recommendedName>
        <fullName evidence="2">CRISPR system Cms endoribonuclease Csm3</fullName>
    </recommendedName>
    <alternativeName>
        <fullName evidence="8">CRISPR type III A-associated RAMP protein Csm3</fullName>
    </alternativeName>
</protein>
<keyword evidence="6" id="KW-0694">RNA-binding</keyword>
<evidence type="ECO:0000256" key="6">
    <source>
        <dbReference type="ARBA" id="ARBA00022884"/>
    </source>
</evidence>
<keyword evidence="11" id="KW-1185">Reference proteome</keyword>
<evidence type="ECO:0000256" key="1">
    <source>
        <dbReference type="ARBA" id="ARBA00006342"/>
    </source>
</evidence>
<dbReference type="AlphaFoldDB" id="A0A840ULA3"/>
<evidence type="ECO:0000256" key="5">
    <source>
        <dbReference type="ARBA" id="ARBA00022801"/>
    </source>
</evidence>
<evidence type="ECO:0000259" key="9">
    <source>
        <dbReference type="Pfam" id="PF03787"/>
    </source>
</evidence>
<dbReference type="InterPro" id="IPR052216">
    <property type="entry name" value="CRISPR_Csm3_endoribonuclease"/>
</dbReference>
<dbReference type="GO" id="GO:0004519">
    <property type="term" value="F:endonuclease activity"/>
    <property type="evidence" value="ECO:0007669"/>
    <property type="project" value="UniProtKB-KW"/>
</dbReference>
<evidence type="ECO:0000256" key="7">
    <source>
        <dbReference type="ARBA" id="ARBA00023118"/>
    </source>
</evidence>
<comment type="similarity">
    <text evidence="1">Belongs to the CRISPR-associated Csm3 family.</text>
</comment>
<comment type="caution">
    <text evidence="10">The sequence shown here is derived from an EMBL/GenBank/DDBJ whole genome shotgun (WGS) entry which is preliminary data.</text>
</comment>
<evidence type="ECO:0000256" key="3">
    <source>
        <dbReference type="ARBA" id="ARBA00022722"/>
    </source>
</evidence>
<gene>
    <name evidence="10" type="ORF">HNR32_000613</name>
</gene>
<dbReference type="Pfam" id="PF03787">
    <property type="entry name" value="RAMPs"/>
    <property type="match status" value="1"/>
</dbReference>
<dbReference type="InterPro" id="IPR013412">
    <property type="entry name" value="CRISPR-assoc_RAMP_Csm3"/>
</dbReference>
<dbReference type="RefSeq" id="WP_183859531.1">
    <property type="nucleotide sequence ID" value="NZ_JACHFH010000005.1"/>
</dbReference>